<dbReference type="RefSeq" id="WP_179486596.1">
    <property type="nucleotide sequence ID" value="NZ_JACCCW010000001.1"/>
</dbReference>
<evidence type="ECO:0000313" key="2">
    <source>
        <dbReference type="Proteomes" id="UP000589520"/>
    </source>
</evidence>
<comment type="caution">
    <text evidence="1">The sequence shown here is derived from an EMBL/GenBank/DDBJ whole genome shotgun (WGS) entry which is preliminary data.</text>
</comment>
<proteinExistence type="predicted"/>
<sequence>MANRYGEAAILTARAEAEYKSSPGDRWSEVVQRLYPTSPTAQRKSAPRHAFLSLCEAGLVKGIPAGQYAPSNKDKGYALRAVSLLEAGTHKTVNSLWAEVTDGEDIPHVSQMDVVLALWKNNLIVRKS</sequence>
<dbReference type="AlphaFoldDB" id="A0A7Y9TEJ9"/>
<dbReference type="EMBL" id="JACCCW010000001">
    <property type="protein sequence ID" value="NYF77756.1"/>
    <property type="molecule type" value="Genomic_DNA"/>
</dbReference>
<accession>A0A7Y9TEJ9</accession>
<name>A0A7Y9TEJ9_9BACT</name>
<protein>
    <submittedName>
        <fullName evidence="1">Uncharacterized protein</fullName>
    </submittedName>
</protein>
<dbReference type="Proteomes" id="UP000589520">
    <property type="component" value="Unassembled WGS sequence"/>
</dbReference>
<reference evidence="1 2" key="1">
    <citation type="submission" date="2020-07" db="EMBL/GenBank/DDBJ databases">
        <title>Genomic Encyclopedia of Type Strains, Phase IV (KMG-V): Genome sequencing to study the core and pangenomes of soil and plant-associated prokaryotes.</title>
        <authorList>
            <person name="Whitman W."/>
        </authorList>
    </citation>
    <scope>NUCLEOTIDE SEQUENCE [LARGE SCALE GENOMIC DNA]</scope>
    <source>
        <strain evidence="1 2">X4EP2</strain>
    </source>
</reference>
<dbReference type="Pfam" id="PF22399">
    <property type="entry name" value="DUF6979"/>
    <property type="match status" value="1"/>
</dbReference>
<evidence type="ECO:0000313" key="1">
    <source>
        <dbReference type="EMBL" id="NYF77756.1"/>
    </source>
</evidence>
<dbReference type="InterPro" id="IPR053917">
    <property type="entry name" value="DUF6979"/>
</dbReference>
<organism evidence="1 2">
    <name type="scientific">Granulicella arctica</name>
    <dbReference type="NCBI Taxonomy" id="940613"/>
    <lineage>
        <taxon>Bacteria</taxon>
        <taxon>Pseudomonadati</taxon>
        <taxon>Acidobacteriota</taxon>
        <taxon>Terriglobia</taxon>
        <taxon>Terriglobales</taxon>
        <taxon>Acidobacteriaceae</taxon>
        <taxon>Granulicella</taxon>
    </lineage>
</organism>
<keyword evidence="2" id="KW-1185">Reference proteome</keyword>
<gene>
    <name evidence="1" type="ORF">HDF17_000043</name>
</gene>